<dbReference type="EMBL" id="LGKG01000196">
    <property type="protein sequence ID" value="KPC59018.1"/>
    <property type="molecule type" value="Genomic_DNA"/>
</dbReference>
<gene>
    <name evidence="2" type="ORF">ADL29_38365</name>
</gene>
<dbReference type="Proteomes" id="UP000037982">
    <property type="component" value="Unassembled WGS sequence"/>
</dbReference>
<name>A0A0N0XQD8_9ACTN</name>
<keyword evidence="1" id="KW-0732">Signal</keyword>
<sequence length="115" mass="12068">MFSRKKIAAVSALLGAAAVTCAGATQAYAGDSSGDCTRAASGDRTCVYKGQAVHRSKDGKIIIKQRKSCSTVARDRVLWPELGFLGSGATKAGPIVHCSNTVRLPQHIKLPHFGI</sequence>
<evidence type="ECO:0000313" key="2">
    <source>
        <dbReference type="EMBL" id="KPC59018.1"/>
    </source>
</evidence>
<comment type="caution">
    <text evidence="2">The sequence shown here is derived from an EMBL/GenBank/DDBJ whole genome shotgun (WGS) entry which is preliminary data.</text>
</comment>
<accession>A0A0N0XQD8</accession>
<evidence type="ECO:0000313" key="3">
    <source>
        <dbReference type="Proteomes" id="UP000037982"/>
    </source>
</evidence>
<evidence type="ECO:0000256" key="1">
    <source>
        <dbReference type="SAM" id="SignalP"/>
    </source>
</evidence>
<feature type="signal peptide" evidence="1">
    <location>
        <begin position="1"/>
        <end position="29"/>
    </location>
</feature>
<proteinExistence type="predicted"/>
<dbReference type="AlphaFoldDB" id="A0A0N0XQD8"/>
<feature type="chain" id="PRO_5005863317" description="Lipoprotein" evidence="1">
    <location>
        <begin position="30"/>
        <end position="115"/>
    </location>
</feature>
<keyword evidence="3" id="KW-1185">Reference proteome</keyword>
<dbReference type="PATRIC" id="fig|66876.3.peg.8424"/>
<reference evidence="3" key="1">
    <citation type="submission" date="2015-07" db="EMBL/GenBank/DDBJ databases">
        <authorList>
            <person name="Ju K.-S."/>
            <person name="Doroghazi J.R."/>
            <person name="Metcalf W.W."/>
        </authorList>
    </citation>
    <scope>NUCLEOTIDE SEQUENCE [LARGE SCALE GENOMIC DNA]</scope>
    <source>
        <strain evidence="3">NRRL ISP-5002</strain>
    </source>
</reference>
<organism evidence="2 3">
    <name type="scientific">Streptomyces chattanoogensis</name>
    <dbReference type="NCBI Taxonomy" id="66876"/>
    <lineage>
        <taxon>Bacteria</taxon>
        <taxon>Bacillati</taxon>
        <taxon>Actinomycetota</taxon>
        <taxon>Actinomycetes</taxon>
        <taxon>Kitasatosporales</taxon>
        <taxon>Streptomycetaceae</taxon>
        <taxon>Streptomyces</taxon>
    </lineage>
</organism>
<protein>
    <recommendedName>
        <fullName evidence="4">Lipoprotein</fullName>
    </recommendedName>
</protein>
<evidence type="ECO:0008006" key="4">
    <source>
        <dbReference type="Google" id="ProtNLM"/>
    </source>
</evidence>
<dbReference type="RefSeq" id="WP_053928047.1">
    <property type="nucleotide sequence ID" value="NZ_LGKG01000196.1"/>
</dbReference>